<dbReference type="InterPro" id="IPR058951">
    <property type="entry name" value="WHD_Rad26_CSB-like"/>
</dbReference>
<evidence type="ECO:0000256" key="3">
    <source>
        <dbReference type="ARBA" id="ARBA00022741"/>
    </source>
</evidence>
<evidence type="ECO:0000256" key="10">
    <source>
        <dbReference type="ARBA" id="ARBA00023242"/>
    </source>
</evidence>
<evidence type="ECO:0000256" key="4">
    <source>
        <dbReference type="ARBA" id="ARBA00022763"/>
    </source>
</evidence>
<dbReference type="GO" id="GO:0016787">
    <property type="term" value="F:hydrolase activity"/>
    <property type="evidence" value="ECO:0007669"/>
    <property type="project" value="UniProtKB-KW"/>
</dbReference>
<dbReference type="PROSITE" id="PS51194">
    <property type="entry name" value="HELICASE_CTER"/>
    <property type="match status" value="1"/>
</dbReference>
<feature type="compositionally biased region" description="Basic and acidic residues" evidence="11">
    <location>
        <begin position="88"/>
        <end position="100"/>
    </location>
</feature>
<dbReference type="GO" id="GO:0006283">
    <property type="term" value="P:transcription-coupled nucleotide-excision repair"/>
    <property type="evidence" value="ECO:0007669"/>
    <property type="project" value="TreeGrafter"/>
</dbReference>
<dbReference type="EMBL" id="JAKMXF010000365">
    <property type="protein sequence ID" value="KAI6645937.1"/>
    <property type="molecule type" value="Genomic_DNA"/>
</dbReference>
<dbReference type="GO" id="GO:0008094">
    <property type="term" value="F:ATP-dependent activity, acting on DNA"/>
    <property type="evidence" value="ECO:0007669"/>
    <property type="project" value="TreeGrafter"/>
</dbReference>
<dbReference type="PANTHER" id="PTHR45629:SF7">
    <property type="entry name" value="DNA EXCISION REPAIR PROTEIN ERCC-6-RELATED"/>
    <property type="match status" value="1"/>
</dbReference>
<keyword evidence="6" id="KW-0347">Helicase</keyword>
<dbReference type="PROSITE" id="PS51192">
    <property type="entry name" value="HELICASE_ATP_BIND_1"/>
    <property type="match status" value="1"/>
</dbReference>
<dbReference type="InterPro" id="IPR000330">
    <property type="entry name" value="SNF2_N"/>
</dbReference>
<feature type="region of interest" description="Disordered" evidence="11">
    <location>
        <begin position="814"/>
        <end position="870"/>
    </location>
</feature>
<dbReference type="Proteomes" id="UP001165289">
    <property type="component" value="Unassembled WGS sequence"/>
</dbReference>
<evidence type="ECO:0000256" key="2">
    <source>
        <dbReference type="ARBA" id="ARBA00007025"/>
    </source>
</evidence>
<keyword evidence="8" id="KW-0238">DNA-binding</keyword>
<keyword evidence="4" id="KW-0227">DNA damage</keyword>
<keyword evidence="15" id="KW-1185">Reference proteome</keyword>
<evidence type="ECO:0000256" key="7">
    <source>
        <dbReference type="ARBA" id="ARBA00022840"/>
    </source>
</evidence>
<comment type="subcellular location">
    <subcellularLocation>
        <location evidence="1">Nucleus</location>
    </subcellularLocation>
</comment>
<dbReference type="FunFam" id="3.40.50.10810:FF:000094">
    <property type="entry name" value="DNA excision repair protein ERCC-6"/>
    <property type="match status" value="1"/>
</dbReference>
<feature type="compositionally biased region" description="Basic residues" evidence="11">
    <location>
        <begin position="73"/>
        <end position="83"/>
    </location>
</feature>
<evidence type="ECO:0000256" key="11">
    <source>
        <dbReference type="SAM" id="MobiDB-lite"/>
    </source>
</evidence>
<keyword evidence="9" id="KW-0234">DNA repair</keyword>
<reference evidence="14 15" key="1">
    <citation type="journal article" date="2023" name="BMC Biol.">
        <title>The compact genome of the sponge Oopsacas minuta (Hexactinellida) is lacking key metazoan core genes.</title>
        <authorList>
            <person name="Santini S."/>
            <person name="Schenkelaars Q."/>
            <person name="Jourda C."/>
            <person name="Duchesne M."/>
            <person name="Belahbib H."/>
            <person name="Rocher C."/>
            <person name="Selva M."/>
            <person name="Riesgo A."/>
            <person name="Vervoort M."/>
            <person name="Leys S.P."/>
            <person name="Kodjabachian L."/>
            <person name="Le Bivic A."/>
            <person name="Borchiellini C."/>
            <person name="Claverie J.M."/>
            <person name="Renard E."/>
        </authorList>
    </citation>
    <scope>NUCLEOTIDE SEQUENCE [LARGE SCALE GENOMIC DNA]</scope>
    <source>
        <strain evidence="14">SPO-2</strain>
    </source>
</reference>
<evidence type="ECO:0000256" key="8">
    <source>
        <dbReference type="ARBA" id="ARBA00023125"/>
    </source>
</evidence>
<accession>A0AAV7JB50</accession>
<dbReference type="CDD" id="cd18793">
    <property type="entry name" value="SF2_C_SNF"/>
    <property type="match status" value="1"/>
</dbReference>
<dbReference type="InterPro" id="IPR038718">
    <property type="entry name" value="SNF2-like_sf"/>
</dbReference>
<organism evidence="14 15">
    <name type="scientific">Oopsacas minuta</name>
    <dbReference type="NCBI Taxonomy" id="111878"/>
    <lineage>
        <taxon>Eukaryota</taxon>
        <taxon>Metazoa</taxon>
        <taxon>Porifera</taxon>
        <taxon>Hexactinellida</taxon>
        <taxon>Hexasterophora</taxon>
        <taxon>Lyssacinosida</taxon>
        <taxon>Leucopsacidae</taxon>
        <taxon>Oopsacas</taxon>
    </lineage>
</organism>
<evidence type="ECO:0008006" key="16">
    <source>
        <dbReference type="Google" id="ProtNLM"/>
    </source>
</evidence>
<dbReference type="SUPFAM" id="SSF52540">
    <property type="entry name" value="P-loop containing nucleoside triphosphate hydrolases"/>
    <property type="match status" value="2"/>
</dbReference>
<keyword evidence="10" id="KW-0539">Nucleus</keyword>
<evidence type="ECO:0000256" key="1">
    <source>
        <dbReference type="ARBA" id="ARBA00004123"/>
    </source>
</evidence>
<comment type="similarity">
    <text evidence="2">Belongs to the SNF2/RAD54 helicase family.</text>
</comment>
<dbReference type="SMART" id="SM00487">
    <property type="entry name" value="DEXDc"/>
    <property type="match status" value="1"/>
</dbReference>
<feature type="domain" description="Helicase ATP-binding" evidence="12">
    <location>
        <begin position="218"/>
        <end position="404"/>
    </location>
</feature>
<name>A0AAV7JB50_9METZ</name>
<evidence type="ECO:0000256" key="6">
    <source>
        <dbReference type="ARBA" id="ARBA00022806"/>
    </source>
</evidence>
<dbReference type="InterPro" id="IPR050496">
    <property type="entry name" value="SNF2_RAD54_helicase_repair"/>
</dbReference>
<feature type="domain" description="Helicase C-terminal" evidence="13">
    <location>
        <begin position="584"/>
        <end position="738"/>
    </location>
</feature>
<evidence type="ECO:0000313" key="15">
    <source>
        <dbReference type="Proteomes" id="UP001165289"/>
    </source>
</evidence>
<dbReference type="Gene3D" id="3.40.50.10810">
    <property type="entry name" value="Tandem AAA-ATPase domain"/>
    <property type="match status" value="1"/>
</dbReference>
<dbReference type="GO" id="GO:0005634">
    <property type="term" value="C:nucleus"/>
    <property type="evidence" value="ECO:0007669"/>
    <property type="project" value="TreeGrafter"/>
</dbReference>
<evidence type="ECO:0000256" key="9">
    <source>
        <dbReference type="ARBA" id="ARBA00023204"/>
    </source>
</evidence>
<dbReference type="SMART" id="SM00490">
    <property type="entry name" value="HELICc"/>
    <property type="match status" value="1"/>
</dbReference>
<dbReference type="CDD" id="cd22254">
    <property type="entry name" value="CSB_WHD"/>
    <property type="match status" value="1"/>
</dbReference>
<evidence type="ECO:0000313" key="14">
    <source>
        <dbReference type="EMBL" id="KAI6645937.1"/>
    </source>
</evidence>
<evidence type="ECO:0000259" key="13">
    <source>
        <dbReference type="PROSITE" id="PS51194"/>
    </source>
</evidence>
<dbReference type="Pfam" id="PF00176">
    <property type="entry name" value="SNF2-rel_dom"/>
    <property type="match status" value="1"/>
</dbReference>
<comment type="caution">
    <text evidence="14">The sequence shown here is derived from an EMBL/GenBank/DDBJ whole genome shotgun (WGS) entry which is preliminary data.</text>
</comment>
<feature type="region of interest" description="Disordered" evidence="11">
    <location>
        <begin position="126"/>
        <end position="160"/>
    </location>
</feature>
<protein>
    <recommendedName>
        <fullName evidence="16">DNA excision repair protein ERCC-6</fullName>
    </recommendedName>
</protein>
<dbReference type="InterPro" id="IPR014001">
    <property type="entry name" value="Helicase_ATP-bd"/>
</dbReference>
<feature type="compositionally biased region" description="Basic residues" evidence="11">
    <location>
        <begin position="834"/>
        <end position="844"/>
    </location>
</feature>
<keyword evidence="5" id="KW-0378">Hydrolase</keyword>
<keyword evidence="7" id="KW-0067">ATP-binding</keyword>
<dbReference type="InterPro" id="IPR001650">
    <property type="entry name" value="Helicase_C-like"/>
</dbReference>
<gene>
    <name evidence="14" type="ORF">LOD99_13194</name>
</gene>
<dbReference type="Pfam" id="PF00271">
    <property type="entry name" value="Helicase_C"/>
    <property type="match status" value="1"/>
</dbReference>
<dbReference type="InterPro" id="IPR027417">
    <property type="entry name" value="P-loop_NTPase"/>
</dbReference>
<dbReference type="Pfam" id="PF25875">
    <property type="entry name" value="WHD_Rad26_CSB"/>
    <property type="match status" value="1"/>
</dbReference>
<dbReference type="GO" id="GO:0005524">
    <property type="term" value="F:ATP binding"/>
    <property type="evidence" value="ECO:0007669"/>
    <property type="project" value="InterPro"/>
</dbReference>
<dbReference type="AlphaFoldDB" id="A0AAV7JB50"/>
<feature type="region of interest" description="Disordered" evidence="11">
    <location>
        <begin position="73"/>
        <end position="103"/>
    </location>
</feature>
<evidence type="ECO:0000259" key="12">
    <source>
        <dbReference type="PROSITE" id="PS51192"/>
    </source>
</evidence>
<sequence>MSNSEHESDMIEDPPESSKTPRFKIPRVKVDRSQIPQLNNDNSLSHSVVCEYDQATFEESLINQLEDQLRRHASSFRNKRHKLSSSTAERDRSSREKNSESEDIESLCLPLLSDLTRTDKDVANIRHTSLYPRPRDISPLPSDSSGEDDSSGRRKRKSKLHYSSLDIDDVTDEVYLSRMEQIEGADTGDQLLPGGLSVPESVWSRLLGYQKHGISWLWSLHRKKTGGILGDEMGLGKTVQVSVFLNSLHNSQLVDEVQHTTEGYVRTTHKFAGLGHSIVICPVTLLRQWVSELHEWAPPLRVVILHSAGDSGMSHSATLKQALNLSSVVVVTSYQMLRIMKKQLLQVYWHYAILDEAHKIRNPDADITQVCKQLRTPHRLALSGCPIQNSLKELWSLVDFVSPGSLGTLPLFLDTLADPITQGGYASASEEQVQIAYKCACVLRDALKPYLLRRIKQEVDGELKLPEKRERVLFCRPTRLQAILYKRYLKSEEAKRGYRGGTNLFVAICVMRKICNHPDIIVRTRVNQDEKGEGETAISMAVMDMCEYIQEIRSRAIVMPSSDTDGSLSPAPSGYYSLSGKMRVVWELLKAWSSQRNRVLIFSQTRQTLDLLEQLIQDMSYCYLRMDGTTSVGARAKLVNKFNEDNSVFVFLLTTRVGGLGLNLTGANRVIIFDPDWNPSTDHQARERAWRFGQEREVSVFRLVTSGTIEEKMYQRQIFKQYLTNRVLKDPKQSRIFTYSDIHELFTFTDTPQAETPALIKHTAPPGVVSTPLHPVSYASPLLPTLSLRSESADTDNWVITQDDLDTANQVIVEDENKKDTPNPSPMKVDKAATPKKRRKKQHKSIPLSSTEIDGHQIHGVDTNTPYQPADTGIDPVTQDNILLRELLNRCSVDQTIRHDLLEDSTERECILVRENAQQKAKAAALAIKLARERLVNQPVSVPTWTGQRGGVPLLVTRGSDETTRGLTNLLGVFSGRETILDTTTAPSSSEILASIRRRNGQESSVTMDMLDRDTEELTRDLRAFVSFQAKCPGQASTDEILTRFSYLPDNQSALFKAILKQICNFNKISGSGLWKLKPEYS</sequence>
<dbReference type="Gene3D" id="3.40.50.300">
    <property type="entry name" value="P-loop containing nucleotide triphosphate hydrolases"/>
    <property type="match status" value="1"/>
</dbReference>
<evidence type="ECO:0000256" key="5">
    <source>
        <dbReference type="ARBA" id="ARBA00022801"/>
    </source>
</evidence>
<keyword evidence="3" id="KW-0547">Nucleotide-binding</keyword>
<dbReference type="InterPro" id="IPR049730">
    <property type="entry name" value="SNF2/RAD54-like_C"/>
</dbReference>
<feature type="region of interest" description="Disordered" evidence="11">
    <location>
        <begin position="1"/>
        <end position="42"/>
    </location>
</feature>
<dbReference type="PANTHER" id="PTHR45629">
    <property type="entry name" value="SNF2/RAD54 FAMILY MEMBER"/>
    <property type="match status" value="1"/>
</dbReference>
<proteinExistence type="inferred from homology"/>